<name>A0ABD1C341_CARAN</name>
<keyword evidence="5" id="KW-1185">Reference proteome</keyword>
<dbReference type="Proteomes" id="UP001558713">
    <property type="component" value="Unassembled WGS sequence"/>
</dbReference>
<keyword evidence="2" id="KW-1133">Transmembrane helix</keyword>
<keyword evidence="2" id="KW-0812">Transmembrane</keyword>
<dbReference type="InterPro" id="IPR035897">
    <property type="entry name" value="Toll_tir_struct_dom_sf"/>
</dbReference>
<dbReference type="Gene3D" id="3.40.50.10140">
    <property type="entry name" value="Toll/interleukin-1 receptor homology (TIR) domain"/>
    <property type="match status" value="1"/>
</dbReference>
<feature type="transmembrane region" description="Helical" evidence="2">
    <location>
        <begin position="6"/>
        <end position="24"/>
    </location>
</feature>
<proteinExistence type="predicted"/>
<comment type="caution">
    <text evidence="4">The sequence shown here is derived from an EMBL/GenBank/DDBJ whole genome shotgun (WGS) entry which is preliminary data.</text>
</comment>
<feature type="domain" description="TIR" evidence="3">
    <location>
        <begin position="60"/>
        <end position="98"/>
    </location>
</feature>
<evidence type="ECO:0000313" key="5">
    <source>
        <dbReference type="Proteomes" id="UP001558713"/>
    </source>
</evidence>
<dbReference type="EMBL" id="JBANAX010000063">
    <property type="protein sequence ID" value="KAL1223837.1"/>
    <property type="molecule type" value="Genomic_DNA"/>
</dbReference>
<evidence type="ECO:0000313" key="4">
    <source>
        <dbReference type="EMBL" id="KAL1223837.1"/>
    </source>
</evidence>
<organism evidence="4 5">
    <name type="scientific">Cardamine amara subsp. amara</name>
    <dbReference type="NCBI Taxonomy" id="228776"/>
    <lineage>
        <taxon>Eukaryota</taxon>
        <taxon>Viridiplantae</taxon>
        <taxon>Streptophyta</taxon>
        <taxon>Embryophyta</taxon>
        <taxon>Tracheophyta</taxon>
        <taxon>Spermatophyta</taxon>
        <taxon>Magnoliopsida</taxon>
        <taxon>eudicotyledons</taxon>
        <taxon>Gunneridae</taxon>
        <taxon>Pentapetalae</taxon>
        <taxon>rosids</taxon>
        <taxon>malvids</taxon>
        <taxon>Brassicales</taxon>
        <taxon>Brassicaceae</taxon>
        <taxon>Cardamineae</taxon>
        <taxon>Cardamine</taxon>
    </lineage>
</organism>
<dbReference type="Pfam" id="PF01582">
    <property type="entry name" value="TIR"/>
    <property type="match status" value="1"/>
</dbReference>
<dbReference type="AlphaFoldDB" id="A0ABD1C341"/>
<evidence type="ECO:0000259" key="3">
    <source>
        <dbReference type="PROSITE" id="PS50104"/>
    </source>
</evidence>
<evidence type="ECO:0000256" key="1">
    <source>
        <dbReference type="SAM" id="MobiDB-lite"/>
    </source>
</evidence>
<dbReference type="SUPFAM" id="SSF52200">
    <property type="entry name" value="Toll/Interleukin receptor TIR domain"/>
    <property type="match status" value="1"/>
</dbReference>
<feature type="region of interest" description="Disordered" evidence="1">
    <location>
        <begin position="31"/>
        <end position="57"/>
    </location>
</feature>
<keyword evidence="2" id="KW-0472">Membrane</keyword>
<sequence>MDSSFFLTILATVACARIGFFILLRKFRNPQENEDVGSSSPPSSSPPSPSSPSSSLSCKWTHHVFPSFRGEDVRRKFLSHIQKEFRRKGITPFIDNMR</sequence>
<gene>
    <name evidence="4" type="ORF">V5N11_008817</name>
</gene>
<dbReference type="InterPro" id="IPR000157">
    <property type="entry name" value="TIR_dom"/>
</dbReference>
<reference evidence="4 5" key="1">
    <citation type="submission" date="2024-04" db="EMBL/GenBank/DDBJ databases">
        <title>Genome assembly C_amara_ONT_v2.</title>
        <authorList>
            <person name="Yant L."/>
            <person name="Moore C."/>
            <person name="Slenker M."/>
        </authorList>
    </citation>
    <scope>NUCLEOTIDE SEQUENCE [LARGE SCALE GENOMIC DNA]</scope>
    <source>
        <tissue evidence="4">Leaf</tissue>
    </source>
</reference>
<protein>
    <submittedName>
        <fullName evidence="4">Disease resistance-like protein DSC2</fullName>
    </submittedName>
</protein>
<accession>A0ABD1C341</accession>
<dbReference type="PROSITE" id="PS50104">
    <property type="entry name" value="TIR"/>
    <property type="match status" value="1"/>
</dbReference>
<evidence type="ECO:0000256" key="2">
    <source>
        <dbReference type="SAM" id="Phobius"/>
    </source>
</evidence>